<dbReference type="Proteomes" id="UP000224567">
    <property type="component" value="Unassembled WGS sequence"/>
</dbReference>
<dbReference type="InterPro" id="IPR009057">
    <property type="entry name" value="Homeodomain-like_sf"/>
</dbReference>
<comment type="caution">
    <text evidence="1">The sequence shown here is derived from an EMBL/GenBank/DDBJ whole genome shotgun (WGS) entry which is preliminary data.</text>
</comment>
<keyword evidence="1" id="KW-0862">Zinc</keyword>
<dbReference type="GO" id="GO:0008270">
    <property type="term" value="F:zinc ion binding"/>
    <property type="evidence" value="ECO:0007669"/>
    <property type="project" value="UniProtKB-KW"/>
</dbReference>
<dbReference type="Gene3D" id="1.10.10.60">
    <property type="entry name" value="Homeodomain-like"/>
    <property type="match status" value="1"/>
</dbReference>
<name>A0A2G2VKC0_CAPBA</name>
<reference evidence="1 2" key="1">
    <citation type="journal article" date="2017" name="Genome Biol.">
        <title>New reference genome sequences of hot pepper reveal the massive evolution of plant disease-resistance genes by retroduplication.</title>
        <authorList>
            <person name="Kim S."/>
            <person name="Park J."/>
            <person name="Yeom S.I."/>
            <person name="Kim Y.M."/>
            <person name="Seo E."/>
            <person name="Kim K.T."/>
            <person name="Kim M.S."/>
            <person name="Lee J.M."/>
            <person name="Cheong K."/>
            <person name="Shin H.S."/>
            <person name="Kim S.B."/>
            <person name="Han K."/>
            <person name="Lee J."/>
            <person name="Park M."/>
            <person name="Lee H.A."/>
            <person name="Lee H.Y."/>
            <person name="Lee Y."/>
            <person name="Oh S."/>
            <person name="Lee J.H."/>
            <person name="Choi E."/>
            <person name="Choi E."/>
            <person name="Lee S.E."/>
            <person name="Jeon J."/>
            <person name="Kim H."/>
            <person name="Choi G."/>
            <person name="Song H."/>
            <person name="Lee J."/>
            <person name="Lee S.C."/>
            <person name="Kwon J.K."/>
            <person name="Lee H.Y."/>
            <person name="Koo N."/>
            <person name="Hong Y."/>
            <person name="Kim R.W."/>
            <person name="Kang W.H."/>
            <person name="Huh J.H."/>
            <person name="Kang B.C."/>
            <person name="Yang T.J."/>
            <person name="Lee Y.H."/>
            <person name="Bennetzen J.L."/>
            <person name="Choi D."/>
        </authorList>
    </citation>
    <scope>NUCLEOTIDE SEQUENCE [LARGE SCALE GENOMIC DNA]</scope>
    <source>
        <strain evidence="2">cv. PBC81</strain>
    </source>
</reference>
<dbReference type="AlphaFoldDB" id="A0A2G2VKC0"/>
<accession>A0A2G2VKC0</accession>
<evidence type="ECO:0000313" key="1">
    <source>
        <dbReference type="EMBL" id="PHT33426.1"/>
    </source>
</evidence>
<dbReference type="EMBL" id="MLFT02000011">
    <property type="protein sequence ID" value="PHT33426.1"/>
    <property type="molecule type" value="Genomic_DNA"/>
</dbReference>
<organism evidence="1 2">
    <name type="scientific">Capsicum baccatum</name>
    <name type="common">Peruvian pepper</name>
    <dbReference type="NCBI Taxonomy" id="33114"/>
    <lineage>
        <taxon>Eukaryota</taxon>
        <taxon>Viridiplantae</taxon>
        <taxon>Streptophyta</taxon>
        <taxon>Embryophyta</taxon>
        <taxon>Tracheophyta</taxon>
        <taxon>Spermatophyta</taxon>
        <taxon>Magnoliopsida</taxon>
        <taxon>eudicotyledons</taxon>
        <taxon>Gunneridae</taxon>
        <taxon>Pentapetalae</taxon>
        <taxon>asterids</taxon>
        <taxon>lamiids</taxon>
        <taxon>Solanales</taxon>
        <taxon>Solanaceae</taxon>
        <taxon>Solanoideae</taxon>
        <taxon>Capsiceae</taxon>
        <taxon>Capsicum</taxon>
    </lineage>
</organism>
<keyword evidence="1" id="KW-0863">Zinc-finger</keyword>
<protein>
    <submittedName>
        <fullName evidence="1">Zinc-finger homeodomain protein 10</fullName>
    </submittedName>
</protein>
<gene>
    <name evidence="1" type="ORF">CQW23_25226</name>
</gene>
<keyword evidence="1" id="KW-0371">Homeobox</keyword>
<dbReference type="SUPFAM" id="SSF46689">
    <property type="entry name" value="Homeodomain-like"/>
    <property type="match status" value="1"/>
</dbReference>
<keyword evidence="1" id="KW-0479">Metal-binding</keyword>
<evidence type="ECO:0000313" key="2">
    <source>
        <dbReference type="Proteomes" id="UP000224567"/>
    </source>
</evidence>
<keyword evidence="1" id="KW-0238">DNA-binding</keyword>
<proteinExistence type="predicted"/>
<sequence length="94" mass="11049">MFEFAQRVGWELQKRDEELINDFCSKIGVKKWVLKIWMQILNLMELAEFRTVSELTVSNSPDILKNYLSSFTETDTETVGSSYLTDMPQIRYNS</sequence>
<keyword evidence="2" id="KW-1185">Reference proteome</keyword>
<dbReference type="STRING" id="33114.A0A2G2VKC0"/>
<dbReference type="OrthoDB" id="1929626at2759"/>
<reference evidence="2" key="2">
    <citation type="journal article" date="2017" name="J. Anim. Genet.">
        <title>Multiple reference genome sequences of hot pepper reveal the massive evolution of plant disease resistance genes by retroduplication.</title>
        <authorList>
            <person name="Kim S."/>
            <person name="Park J."/>
            <person name="Yeom S.-I."/>
            <person name="Kim Y.-M."/>
            <person name="Seo E."/>
            <person name="Kim K.-T."/>
            <person name="Kim M.-S."/>
            <person name="Lee J.M."/>
            <person name="Cheong K."/>
            <person name="Shin H.-S."/>
            <person name="Kim S.-B."/>
            <person name="Han K."/>
            <person name="Lee J."/>
            <person name="Park M."/>
            <person name="Lee H.-A."/>
            <person name="Lee H.-Y."/>
            <person name="Lee Y."/>
            <person name="Oh S."/>
            <person name="Lee J.H."/>
            <person name="Choi E."/>
            <person name="Choi E."/>
            <person name="Lee S.E."/>
            <person name="Jeon J."/>
            <person name="Kim H."/>
            <person name="Choi G."/>
            <person name="Song H."/>
            <person name="Lee J."/>
            <person name="Lee S.-C."/>
            <person name="Kwon J.-K."/>
            <person name="Lee H.-Y."/>
            <person name="Koo N."/>
            <person name="Hong Y."/>
            <person name="Kim R.W."/>
            <person name="Kang W.-H."/>
            <person name="Huh J.H."/>
            <person name="Kang B.-C."/>
            <person name="Yang T.-J."/>
            <person name="Lee Y.-H."/>
            <person name="Bennetzen J.L."/>
            <person name="Choi D."/>
        </authorList>
    </citation>
    <scope>NUCLEOTIDE SEQUENCE [LARGE SCALE GENOMIC DNA]</scope>
    <source>
        <strain evidence="2">cv. PBC81</strain>
    </source>
</reference>
<dbReference type="GO" id="GO:0003677">
    <property type="term" value="F:DNA binding"/>
    <property type="evidence" value="ECO:0007669"/>
    <property type="project" value="UniProtKB-KW"/>
</dbReference>